<evidence type="ECO:0000256" key="1">
    <source>
        <dbReference type="SAM" id="Phobius"/>
    </source>
</evidence>
<dbReference type="EMBL" id="BNCQ01000009">
    <property type="protein sequence ID" value="GIM01684.1"/>
    <property type="molecule type" value="Genomic_DNA"/>
</dbReference>
<comment type="caution">
    <text evidence="2">The sequence shown here is derived from an EMBL/GenBank/DDBJ whole genome shotgun (WGS) entry which is preliminary data.</text>
</comment>
<gene>
    <name evidence="2" type="ORF">Vretifemale_19987</name>
    <name evidence="3" type="ORF">Vretimale_6485</name>
</gene>
<organism evidence="2 4">
    <name type="scientific">Volvox reticuliferus</name>
    <dbReference type="NCBI Taxonomy" id="1737510"/>
    <lineage>
        <taxon>Eukaryota</taxon>
        <taxon>Viridiplantae</taxon>
        <taxon>Chlorophyta</taxon>
        <taxon>core chlorophytes</taxon>
        <taxon>Chlorophyceae</taxon>
        <taxon>CS clade</taxon>
        <taxon>Chlamydomonadales</taxon>
        <taxon>Volvocaceae</taxon>
        <taxon>Volvox</taxon>
    </lineage>
</organism>
<dbReference type="EMBL" id="BNCP01000077">
    <property type="protein sequence ID" value="GIL92418.1"/>
    <property type="molecule type" value="Genomic_DNA"/>
</dbReference>
<keyword evidence="1" id="KW-1133">Transmembrane helix</keyword>
<dbReference type="Proteomes" id="UP000722791">
    <property type="component" value="Unassembled WGS sequence"/>
</dbReference>
<reference evidence="2" key="1">
    <citation type="journal article" date="2021" name="Proc. Natl. Acad. Sci. U.S.A.">
        <title>Three genomes in the algal genus Volvox reveal the fate of a haploid sex-determining region after a transition to homothallism.</title>
        <authorList>
            <person name="Yamamoto K."/>
            <person name="Hamaji T."/>
            <person name="Kawai-Toyooka H."/>
            <person name="Matsuzaki R."/>
            <person name="Takahashi F."/>
            <person name="Nishimura Y."/>
            <person name="Kawachi M."/>
            <person name="Noguchi H."/>
            <person name="Minakuchi Y."/>
            <person name="Umen J.G."/>
            <person name="Toyoda A."/>
            <person name="Nozaki H."/>
        </authorList>
    </citation>
    <scope>NUCLEOTIDE SEQUENCE</scope>
    <source>
        <strain evidence="3">NIES-3785</strain>
        <strain evidence="2">NIES-3786</strain>
    </source>
</reference>
<evidence type="ECO:0000313" key="3">
    <source>
        <dbReference type="EMBL" id="GIM01684.1"/>
    </source>
</evidence>
<name>A0A8J4CZU6_9CHLO</name>
<dbReference type="AlphaFoldDB" id="A0A8J4CZU6"/>
<keyword evidence="1" id="KW-0812">Transmembrane</keyword>
<evidence type="ECO:0000313" key="2">
    <source>
        <dbReference type="EMBL" id="GIL92418.1"/>
    </source>
</evidence>
<evidence type="ECO:0000313" key="4">
    <source>
        <dbReference type="Proteomes" id="UP000747110"/>
    </source>
</evidence>
<sequence>MASTQRAVWPRLLAKVGVAAAGEGVVGAAAAAAVVAMVLHKAKRPGPMLQPPTLWRNSLPPVYLSTSGSLAASMLLGCMENYLVTARVLVSALLTVRGLGCGLHINQSSAERWRT</sequence>
<accession>A0A8J4CZU6</accession>
<keyword evidence="1" id="KW-0472">Membrane</keyword>
<protein>
    <submittedName>
        <fullName evidence="2">Uncharacterized protein</fullName>
    </submittedName>
</protein>
<dbReference type="Proteomes" id="UP000747110">
    <property type="component" value="Unassembled WGS sequence"/>
</dbReference>
<keyword evidence="4" id="KW-1185">Reference proteome</keyword>
<feature type="transmembrane region" description="Helical" evidence="1">
    <location>
        <begin position="12"/>
        <end position="39"/>
    </location>
</feature>
<proteinExistence type="predicted"/>